<feature type="region of interest" description="Disordered" evidence="5">
    <location>
        <begin position="292"/>
        <end position="389"/>
    </location>
</feature>
<keyword evidence="2" id="KW-0479">Metal-binding</keyword>
<keyword evidence="3" id="KW-0456">Lyase</keyword>
<dbReference type="GO" id="GO:0016829">
    <property type="term" value="F:lyase activity"/>
    <property type="evidence" value="ECO:0007669"/>
    <property type="project" value="UniProtKB-KW"/>
</dbReference>
<feature type="region of interest" description="Disordered" evidence="5">
    <location>
        <begin position="1"/>
        <end position="20"/>
    </location>
</feature>
<evidence type="ECO:0000256" key="4">
    <source>
        <dbReference type="ARBA" id="ARBA00023285"/>
    </source>
</evidence>
<dbReference type="InterPro" id="IPR002395">
    <property type="entry name" value="Kininogen"/>
</dbReference>
<protein>
    <submittedName>
        <fullName evidence="6">Cobalamin (Vitamin B12) biosynthesis CbiX protein</fullName>
    </submittedName>
</protein>
<dbReference type="PANTHER" id="PTHR33542">
    <property type="entry name" value="SIROHYDROCHLORIN FERROCHELATASE, CHLOROPLASTIC"/>
    <property type="match status" value="1"/>
</dbReference>
<dbReference type="EMBL" id="CP016804">
    <property type="protein sequence ID" value="APE96347.1"/>
    <property type="molecule type" value="Genomic_DNA"/>
</dbReference>
<sequence>MTTNTPVLLAGHGSRREESNEQVKEVAAALEDRLGERVMPAYIELTEPLIDEGIETLAPEAESVTVVPLSLFAAGHVKNDIPLFVQHARQAYPDVEFNYGSNLGARPEMIEIVADRISEAAATMDADPETDDVAVVFVARGSSDPDANAEAYRLARLVQEGRPYTRVEPTFIGITEPLFDQTLTEVSRHEPDAVIVMPYMLGDGVLNQRIADTVAEYDTAHPEIETAHTDVLGVDERLIRALEHRVMEARQGTVSMSCDQCIYKVTLEDYEDEVGGEKAFVHSLEHTLAHVSDDHEHSHDHGHGDGHDHSHGDGDDHSHSHGDGEDDHGDGHGHSHGDGHGHGHGHNEDGGHGHGHDHGDGHGHDHGDGHGHDHGDGHGHGDDHGHKHGHGDCDGHGNCGGHE</sequence>
<gene>
    <name evidence="6" type="primary">cbiX</name>
    <name evidence="6" type="ORF">HSR6_1915</name>
</gene>
<dbReference type="AlphaFoldDB" id="A0A1J1AEX6"/>
<keyword evidence="4" id="KW-0170">Cobalt</keyword>
<dbReference type="Pfam" id="PF01903">
    <property type="entry name" value="CbiX"/>
    <property type="match status" value="2"/>
</dbReference>
<reference evidence="7" key="1">
    <citation type="submission" date="2016-08" db="EMBL/GenBank/DDBJ databases">
        <title>Discovery of first anaerobic lithoheterotrophic haloarchae widely represented in hypersaline habitats.</title>
        <authorList>
            <person name="Sorokin D.Y."/>
            <person name="Kublanov I.V."/>
            <person name="Roman P."/>
            <person name="Sinninghe Damste J.S."/>
            <person name="Golyshin P.N."/>
            <person name="Rojo D."/>
            <person name="Ciordia S."/>
            <person name="Mena Md.C."/>
            <person name="Ferrer M."/>
            <person name="Smedile F."/>
            <person name="Messina E."/>
            <person name="La Cono V."/>
            <person name="Yakimov M.M."/>
        </authorList>
    </citation>
    <scope>NUCLEOTIDE SEQUENCE [LARGE SCALE GENOMIC DNA]</scope>
    <source>
        <strain evidence="7">HSR6</strain>
    </source>
</reference>
<dbReference type="CDD" id="cd03414">
    <property type="entry name" value="CbiX_SirB_C"/>
    <property type="match status" value="1"/>
</dbReference>
<dbReference type="PRINTS" id="PR00334">
    <property type="entry name" value="KININOGEN"/>
</dbReference>
<dbReference type="CDD" id="cd03416">
    <property type="entry name" value="CbiX_SirB_N"/>
    <property type="match status" value="1"/>
</dbReference>
<dbReference type="GO" id="GO:0046872">
    <property type="term" value="F:metal ion binding"/>
    <property type="evidence" value="ECO:0007669"/>
    <property type="project" value="UniProtKB-KW"/>
</dbReference>
<proteinExistence type="predicted"/>
<dbReference type="InterPro" id="IPR002762">
    <property type="entry name" value="CbiX-like"/>
</dbReference>
<evidence type="ECO:0000313" key="7">
    <source>
        <dbReference type="Proteomes" id="UP000186165"/>
    </source>
</evidence>
<evidence type="ECO:0000256" key="3">
    <source>
        <dbReference type="ARBA" id="ARBA00023239"/>
    </source>
</evidence>
<dbReference type="GO" id="GO:0009236">
    <property type="term" value="P:cobalamin biosynthetic process"/>
    <property type="evidence" value="ECO:0007669"/>
    <property type="project" value="UniProtKB-KW"/>
</dbReference>
<evidence type="ECO:0000256" key="5">
    <source>
        <dbReference type="SAM" id="MobiDB-lite"/>
    </source>
</evidence>
<dbReference type="RefSeq" id="WP_071933475.1">
    <property type="nucleotide sequence ID" value="NZ_CP016804.1"/>
</dbReference>
<organism evidence="6 7">
    <name type="scientific">Halodesulfurarchaeum formicicum</name>
    <dbReference type="NCBI Taxonomy" id="1873524"/>
    <lineage>
        <taxon>Archaea</taxon>
        <taxon>Methanobacteriati</taxon>
        <taxon>Methanobacteriota</taxon>
        <taxon>Stenosarchaea group</taxon>
        <taxon>Halobacteria</taxon>
        <taxon>Halobacteriales</taxon>
        <taxon>Halobacteriaceae</taxon>
        <taxon>Halodesulfurarchaeum</taxon>
    </lineage>
</organism>
<accession>A0A1J1AEX6</accession>
<dbReference type="OrthoDB" id="297477at2157"/>
<dbReference type="GeneID" id="30418449"/>
<name>A0A1J1AEX6_9EURY</name>
<dbReference type="Gene3D" id="3.40.50.1400">
    <property type="match status" value="2"/>
</dbReference>
<dbReference type="Proteomes" id="UP000186165">
    <property type="component" value="Chromosome"/>
</dbReference>
<dbReference type="PANTHER" id="PTHR33542:SF3">
    <property type="entry name" value="SIROHYDROCHLORIN FERROCHELATASE, CHLOROPLASTIC"/>
    <property type="match status" value="1"/>
</dbReference>
<evidence type="ECO:0000256" key="2">
    <source>
        <dbReference type="ARBA" id="ARBA00022723"/>
    </source>
</evidence>
<keyword evidence="7" id="KW-1185">Reference proteome</keyword>
<evidence type="ECO:0000313" key="6">
    <source>
        <dbReference type="EMBL" id="APE96347.1"/>
    </source>
</evidence>
<evidence type="ECO:0000256" key="1">
    <source>
        <dbReference type="ARBA" id="ARBA00022573"/>
    </source>
</evidence>
<dbReference type="KEGG" id="hhsr:HSR6_1915"/>
<dbReference type="SUPFAM" id="SSF53800">
    <property type="entry name" value="Chelatase"/>
    <property type="match status" value="1"/>
</dbReference>
<keyword evidence="1" id="KW-0169">Cobalamin biosynthesis</keyword>
<dbReference type="InterPro" id="IPR050963">
    <property type="entry name" value="Sirohydro_Cobaltochel/CbiX"/>
</dbReference>